<dbReference type="PANTHER" id="PTHR35585:SF1">
    <property type="entry name" value="HHE DOMAIN PROTEIN (AFU_ORTHOLOGUE AFUA_4G00730)"/>
    <property type="match status" value="1"/>
</dbReference>
<dbReference type="Gene3D" id="1.20.120.520">
    <property type="entry name" value="nmb1532 protein domain like"/>
    <property type="match status" value="1"/>
</dbReference>
<protein>
    <submittedName>
        <fullName evidence="2">Hemerythrin domain-containing protein</fullName>
    </submittedName>
</protein>
<dbReference type="InterPro" id="IPR012312">
    <property type="entry name" value="Hemerythrin-like"/>
</dbReference>
<name>A0ABV7W5E7_9BURK</name>
<proteinExistence type="predicted"/>
<sequence>MNNIYDALRESHELQRSLCTRLTRTRAANPQGRQEVLQELKAELAAHAAAEERFLYAPILMDDRGLDASRHALSEHHEIDEAIEDMEALDPAGQAWGEHAKALAHKVRHHLKEEETRFFQVSGKILSNTEKVRLGRAYRSDYARMLQQLAA</sequence>
<evidence type="ECO:0000259" key="1">
    <source>
        <dbReference type="Pfam" id="PF01814"/>
    </source>
</evidence>
<keyword evidence="3" id="KW-1185">Reference proteome</keyword>
<dbReference type="EMBL" id="JBHRXX010000007">
    <property type="protein sequence ID" value="MFC3685034.1"/>
    <property type="molecule type" value="Genomic_DNA"/>
</dbReference>
<dbReference type="RefSeq" id="WP_382175611.1">
    <property type="nucleotide sequence ID" value="NZ_JBHRXX010000007.1"/>
</dbReference>
<evidence type="ECO:0000313" key="2">
    <source>
        <dbReference type="EMBL" id="MFC3685034.1"/>
    </source>
</evidence>
<dbReference type="Pfam" id="PF01814">
    <property type="entry name" value="Hemerythrin"/>
    <property type="match status" value="1"/>
</dbReference>
<evidence type="ECO:0000313" key="3">
    <source>
        <dbReference type="Proteomes" id="UP001595729"/>
    </source>
</evidence>
<reference evidence="3" key="1">
    <citation type="journal article" date="2019" name="Int. J. Syst. Evol. Microbiol.">
        <title>The Global Catalogue of Microorganisms (GCM) 10K type strain sequencing project: providing services to taxonomists for standard genome sequencing and annotation.</title>
        <authorList>
            <consortium name="The Broad Institute Genomics Platform"/>
            <consortium name="The Broad Institute Genome Sequencing Center for Infectious Disease"/>
            <person name="Wu L."/>
            <person name="Ma J."/>
        </authorList>
    </citation>
    <scope>NUCLEOTIDE SEQUENCE [LARGE SCALE GENOMIC DNA]</scope>
    <source>
        <strain evidence="3">KCTC 42501</strain>
    </source>
</reference>
<dbReference type="Proteomes" id="UP001595729">
    <property type="component" value="Unassembled WGS sequence"/>
</dbReference>
<feature type="domain" description="Hemerythrin-like" evidence="1">
    <location>
        <begin position="4"/>
        <end position="120"/>
    </location>
</feature>
<accession>A0ABV7W5E7</accession>
<comment type="caution">
    <text evidence="2">The sequence shown here is derived from an EMBL/GenBank/DDBJ whole genome shotgun (WGS) entry which is preliminary data.</text>
</comment>
<gene>
    <name evidence="2" type="ORF">ACFOPI_15625</name>
</gene>
<organism evidence="2 3">
    <name type="scientific">Hydrogenophaga luteola</name>
    <dbReference type="NCBI Taxonomy" id="1591122"/>
    <lineage>
        <taxon>Bacteria</taxon>
        <taxon>Pseudomonadati</taxon>
        <taxon>Pseudomonadota</taxon>
        <taxon>Betaproteobacteria</taxon>
        <taxon>Burkholderiales</taxon>
        <taxon>Comamonadaceae</taxon>
        <taxon>Hydrogenophaga</taxon>
    </lineage>
</organism>
<dbReference type="PANTHER" id="PTHR35585">
    <property type="entry name" value="HHE DOMAIN PROTEIN (AFU_ORTHOLOGUE AFUA_4G00730)"/>
    <property type="match status" value="1"/>
</dbReference>